<comment type="caution">
    <text evidence="1">The sequence shown here is derived from an EMBL/GenBank/DDBJ whole genome shotgun (WGS) entry which is preliminary data.</text>
</comment>
<gene>
    <name evidence="1" type="ORF">LSTR_LSTR004346</name>
</gene>
<dbReference type="AlphaFoldDB" id="A0A482X913"/>
<reference evidence="1 2" key="1">
    <citation type="journal article" date="2017" name="Gigascience">
        <title>Genome sequence of the small brown planthopper, Laodelphax striatellus.</title>
        <authorList>
            <person name="Zhu J."/>
            <person name="Jiang F."/>
            <person name="Wang X."/>
            <person name="Yang P."/>
            <person name="Bao Y."/>
            <person name="Zhao W."/>
            <person name="Wang W."/>
            <person name="Lu H."/>
            <person name="Wang Q."/>
            <person name="Cui N."/>
            <person name="Li J."/>
            <person name="Chen X."/>
            <person name="Luo L."/>
            <person name="Yu J."/>
            <person name="Kang L."/>
            <person name="Cui F."/>
        </authorList>
    </citation>
    <scope>NUCLEOTIDE SEQUENCE [LARGE SCALE GENOMIC DNA]</scope>
    <source>
        <strain evidence="1">Lst14</strain>
    </source>
</reference>
<dbReference type="EMBL" id="QKKF02015335">
    <property type="protein sequence ID" value="RZF42197.1"/>
    <property type="molecule type" value="Genomic_DNA"/>
</dbReference>
<dbReference type="InParanoid" id="A0A482X913"/>
<keyword evidence="2" id="KW-1185">Reference proteome</keyword>
<dbReference type="Proteomes" id="UP000291343">
    <property type="component" value="Unassembled WGS sequence"/>
</dbReference>
<proteinExistence type="predicted"/>
<evidence type="ECO:0000313" key="2">
    <source>
        <dbReference type="Proteomes" id="UP000291343"/>
    </source>
</evidence>
<protein>
    <submittedName>
        <fullName evidence="1">Uncharacterized protein</fullName>
    </submittedName>
</protein>
<organism evidence="1 2">
    <name type="scientific">Laodelphax striatellus</name>
    <name type="common">Small brown planthopper</name>
    <name type="synonym">Delphax striatella</name>
    <dbReference type="NCBI Taxonomy" id="195883"/>
    <lineage>
        <taxon>Eukaryota</taxon>
        <taxon>Metazoa</taxon>
        <taxon>Ecdysozoa</taxon>
        <taxon>Arthropoda</taxon>
        <taxon>Hexapoda</taxon>
        <taxon>Insecta</taxon>
        <taxon>Pterygota</taxon>
        <taxon>Neoptera</taxon>
        <taxon>Paraneoptera</taxon>
        <taxon>Hemiptera</taxon>
        <taxon>Auchenorrhyncha</taxon>
        <taxon>Fulgoroidea</taxon>
        <taxon>Delphacidae</taxon>
        <taxon>Criomorphinae</taxon>
        <taxon>Laodelphax</taxon>
    </lineage>
</organism>
<name>A0A482X913_LAOST</name>
<evidence type="ECO:0000313" key="1">
    <source>
        <dbReference type="EMBL" id="RZF42197.1"/>
    </source>
</evidence>
<accession>A0A482X913</accession>
<sequence>MLYTQTQGLCGRGIPVKQRVPGSDWCESGVSLHADSSFLSRVGLLLITVPIPPPPHNLRQVTTEGLRPSHRRSVLRQQTSRSLFSAGAIISLLSWCVSGGNLS</sequence>